<dbReference type="InterPro" id="IPR029787">
    <property type="entry name" value="Nucleotide_cyclase"/>
</dbReference>
<dbReference type="SUPFAM" id="SSF55073">
    <property type="entry name" value="Nucleotide cyclase"/>
    <property type="match status" value="1"/>
</dbReference>
<comment type="caution">
    <text evidence="2">The sequence shown here is derived from an EMBL/GenBank/DDBJ whole genome shotgun (WGS) entry which is preliminary data.</text>
</comment>
<evidence type="ECO:0000313" key="2">
    <source>
        <dbReference type="EMBL" id="GIE98672.1"/>
    </source>
</evidence>
<dbReference type="InterPro" id="IPR000160">
    <property type="entry name" value="GGDEF_dom"/>
</dbReference>
<dbReference type="InterPro" id="IPR043128">
    <property type="entry name" value="Rev_trsase/Diguanyl_cyclase"/>
</dbReference>
<dbReference type="CDD" id="cd01949">
    <property type="entry name" value="GGDEF"/>
    <property type="match status" value="1"/>
</dbReference>
<dbReference type="EMBL" id="BOMV01000064">
    <property type="protein sequence ID" value="GIE98672.1"/>
    <property type="molecule type" value="Genomic_DNA"/>
</dbReference>
<dbReference type="InterPro" id="IPR052163">
    <property type="entry name" value="DGC-Regulatory_Protein"/>
</dbReference>
<proteinExistence type="predicted"/>
<protein>
    <recommendedName>
        <fullName evidence="1">GGDEF domain-containing protein</fullName>
    </recommendedName>
</protein>
<keyword evidence="3" id="KW-1185">Reference proteome</keyword>
<dbReference type="PANTHER" id="PTHR46663">
    <property type="entry name" value="DIGUANYLATE CYCLASE DGCT-RELATED"/>
    <property type="match status" value="1"/>
</dbReference>
<feature type="domain" description="GGDEF" evidence="1">
    <location>
        <begin position="1"/>
        <end position="96"/>
    </location>
</feature>
<reference evidence="2" key="1">
    <citation type="submission" date="2021-01" db="EMBL/GenBank/DDBJ databases">
        <title>Whole genome shotgun sequence of Actinoplanes rishiriensis NBRC 108556.</title>
        <authorList>
            <person name="Komaki H."/>
            <person name="Tamura T."/>
        </authorList>
    </citation>
    <scope>NUCLEOTIDE SEQUENCE</scope>
    <source>
        <strain evidence="2">NBRC 108556</strain>
    </source>
</reference>
<accession>A0A919K3M3</accession>
<dbReference type="Gene3D" id="3.30.70.270">
    <property type="match status" value="1"/>
</dbReference>
<dbReference type="Pfam" id="PF00990">
    <property type="entry name" value="GGDEF"/>
    <property type="match status" value="1"/>
</dbReference>
<dbReference type="PROSITE" id="PS50887">
    <property type="entry name" value="GGDEF"/>
    <property type="match status" value="1"/>
</dbReference>
<dbReference type="AlphaFoldDB" id="A0A919K3M3"/>
<organism evidence="2 3">
    <name type="scientific">Paractinoplanes rishiriensis</name>
    <dbReference type="NCBI Taxonomy" id="1050105"/>
    <lineage>
        <taxon>Bacteria</taxon>
        <taxon>Bacillati</taxon>
        <taxon>Actinomycetota</taxon>
        <taxon>Actinomycetes</taxon>
        <taxon>Micromonosporales</taxon>
        <taxon>Micromonosporaceae</taxon>
        <taxon>Paractinoplanes</taxon>
    </lineage>
</organism>
<dbReference type="PANTHER" id="PTHR46663:SF2">
    <property type="entry name" value="GGDEF DOMAIN-CONTAINING PROTEIN"/>
    <property type="match status" value="1"/>
</dbReference>
<evidence type="ECO:0000259" key="1">
    <source>
        <dbReference type="PROSITE" id="PS50887"/>
    </source>
</evidence>
<sequence length="107" mass="11175">MDAVGRLGGDEFAVVLHNVGTVDNALAVARRIVGDMDQPILIGDTAMQPRASIGIALSAPGELTAEELLQRADEAMYVAKAATRETGTTRVATYSHGIVEPLGANQD</sequence>
<evidence type="ECO:0000313" key="3">
    <source>
        <dbReference type="Proteomes" id="UP000636960"/>
    </source>
</evidence>
<name>A0A919K3M3_9ACTN</name>
<dbReference type="Proteomes" id="UP000636960">
    <property type="component" value="Unassembled WGS sequence"/>
</dbReference>
<dbReference type="NCBIfam" id="TIGR00254">
    <property type="entry name" value="GGDEF"/>
    <property type="match status" value="1"/>
</dbReference>
<gene>
    <name evidence="2" type="ORF">Ari01nite_61370</name>
</gene>